<gene>
    <name evidence="1" type="ORF">DAT39_015859</name>
</gene>
<reference evidence="1" key="1">
    <citation type="submission" date="2020-07" db="EMBL/GenBank/DDBJ databases">
        <title>Clarias magur genome sequencing, assembly and annotation.</title>
        <authorList>
            <person name="Kushwaha B."/>
            <person name="Kumar R."/>
            <person name="Das P."/>
            <person name="Joshi C.G."/>
            <person name="Kumar D."/>
            <person name="Nagpure N.S."/>
            <person name="Pandey M."/>
            <person name="Agarwal S."/>
            <person name="Srivastava S."/>
            <person name="Singh M."/>
            <person name="Sahoo L."/>
            <person name="Jayasankar P."/>
            <person name="Meher P.K."/>
            <person name="Koringa P.G."/>
            <person name="Iquebal M.A."/>
            <person name="Das S.P."/>
            <person name="Bit A."/>
            <person name="Patnaik S."/>
            <person name="Patel N."/>
            <person name="Shah T.M."/>
            <person name="Hinsu A."/>
            <person name="Jena J.K."/>
        </authorList>
    </citation>
    <scope>NUCLEOTIDE SEQUENCE</scope>
    <source>
        <strain evidence="1">CIFAMagur01</strain>
        <tissue evidence="1">Testis</tissue>
    </source>
</reference>
<keyword evidence="2" id="KW-1185">Reference proteome</keyword>
<evidence type="ECO:0000313" key="2">
    <source>
        <dbReference type="Proteomes" id="UP000727407"/>
    </source>
</evidence>
<organism evidence="1 2">
    <name type="scientific">Clarias magur</name>
    <name type="common">Asian catfish</name>
    <name type="synonym">Macropteronotus magur</name>
    <dbReference type="NCBI Taxonomy" id="1594786"/>
    <lineage>
        <taxon>Eukaryota</taxon>
        <taxon>Metazoa</taxon>
        <taxon>Chordata</taxon>
        <taxon>Craniata</taxon>
        <taxon>Vertebrata</taxon>
        <taxon>Euteleostomi</taxon>
        <taxon>Actinopterygii</taxon>
        <taxon>Neopterygii</taxon>
        <taxon>Teleostei</taxon>
        <taxon>Ostariophysi</taxon>
        <taxon>Siluriformes</taxon>
        <taxon>Clariidae</taxon>
        <taxon>Clarias</taxon>
    </lineage>
</organism>
<comment type="caution">
    <text evidence="1">The sequence shown here is derived from an EMBL/GenBank/DDBJ whole genome shotgun (WGS) entry which is preliminary data.</text>
</comment>
<feature type="non-terminal residue" evidence="1">
    <location>
        <position position="53"/>
    </location>
</feature>
<protein>
    <submittedName>
        <fullName evidence="1">Uncharacterized protein</fullName>
    </submittedName>
</protein>
<proteinExistence type="predicted"/>
<dbReference type="EMBL" id="QNUK01000374">
    <property type="protein sequence ID" value="KAF5894449.1"/>
    <property type="molecule type" value="Genomic_DNA"/>
</dbReference>
<feature type="non-terminal residue" evidence="1">
    <location>
        <position position="1"/>
    </location>
</feature>
<dbReference type="AlphaFoldDB" id="A0A8J4WWG8"/>
<sequence>LLGNWNTGWTGRPRWNWRSSWRCWHWSRRSWWRSRKHWWRTWRSWRWPGWSRR</sequence>
<dbReference type="Proteomes" id="UP000727407">
    <property type="component" value="Unassembled WGS sequence"/>
</dbReference>
<evidence type="ECO:0000313" key="1">
    <source>
        <dbReference type="EMBL" id="KAF5894449.1"/>
    </source>
</evidence>
<name>A0A8J4WWG8_CLAMG</name>
<accession>A0A8J4WWG8</accession>